<dbReference type="Gene3D" id="1.10.10.10">
    <property type="entry name" value="Winged helix-like DNA-binding domain superfamily/Winged helix DNA-binding domain"/>
    <property type="match status" value="1"/>
</dbReference>
<sequence length="389" mass="41217">MNTNKLLRHINAIRSLRLLAQGQALSRADIARELGLTRATIGYAIAELSDAGLVIENAEATSDGRKGRPGTGIQLNPHGAYFLGVDIGTKVLTTVLIDLNMSVVIRRVDNAGSDFRNPDQITTRILSAIQTVLQASGIAPDLVEGVGISVPGLVGHDGSVVNAPFLEWRHYPLRQILAKACPEGWSVMVCNDAFAFAGAERAILPPTESKNLFLLLLAEGIGGASLDGERVFTGAHGYAGEVGHTQITVNGRTEAFDILAGAKLFADFFVPNQTVADGVDLLLARQSEPAVSQVLDQWADAVATGLANIIHLFDPGRVILGGPIAALYPCRKIRVDHLLEGLLLYGFSLPDISVASFGADGAAIGAAATIREQMFALPELEGQSILRFT</sequence>
<dbReference type="Pfam" id="PF12840">
    <property type="entry name" value="HTH_20"/>
    <property type="match status" value="1"/>
</dbReference>
<dbReference type="PANTHER" id="PTHR18964:SF149">
    <property type="entry name" value="BIFUNCTIONAL UDP-N-ACETYLGLUCOSAMINE 2-EPIMERASE_N-ACETYLMANNOSAMINE KINASE"/>
    <property type="match status" value="1"/>
</dbReference>
<dbReference type="AlphaFoldDB" id="A0A1T4X0G5"/>
<dbReference type="Proteomes" id="UP000190460">
    <property type="component" value="Unassembled WGS sequence"/>
</dbReference>
<dbReference type="CDD" id="cd00090">
    <property type="entry name" value="HTH_ARSR"/>
    <property type="match status" value="1"/>
</dbReference>
<evidence type="ECO:0000313" key="3">
    <source>
        <dbReference type="Proteomes" id="UP000190460"/>
    </source>
</evidence>
<keyword evidence="2" id="KW-0418">Kinase</keyword>
<protein>
    <submittedName>
        <fullName evidence="2">Sugar kinase of the NBD/HSP70 family, may contain an N-terminal HTH domain</fullName>
    </submittedName>
</protein>
<dbReference type="Gene3D" id="3.30.420.40">
    <property type="match status" value="2"/>
</dbReference>
<dbReference type="EMBL" id="FUYB01000011">
    <property type="protein sequence ID" value="SKA82907.1"/>
    <property type="molecule type" value="Genomic_DNA"/>
</dbReference>
<dbReference type="SUPFAM" id="SSF46785">
    <property type="entry name" value="Winged helix' DNA-binding domain"/>
    <property type="match status" value="1"/>
</dbReference>
<proteinExistence type="inferred from homology"/>
<reference evidence="2 3" key="1">
    <citation type="submission" date="2017-02" db="EMBL/GenBank/DDBJ databases">
        <authorList>
            <person name="Peterson S.W."/>
        </authorList>
    </citation>
    <scope>NUCLEOTIDE SEQUENCE [LARGE SCALE GENOMIC DNA]</scope>
    <source>
        <strain evidence="2 3">ATCC 49788</strain>
    </source>
</reference>
<dbReference type="InterPro" id="IPR011991">
    <property type="entry name" value="ArsR-like_HTH"/>
</dbReference>
<accession>A0A1T4X0G5</accession>
<name>A0A1T4X0G5_9GAMM</name>
<dbReference type="InterPro" id="IPR043129">
    <property type="entry name" value="ATPase_NBD"/>
</dbReference>
<dbReference type="GO" id="GO:0016301">
    <property type="term" value="F:kinase activity"/>
    <property type="evidence" value="ECO:0007669"/>
    <property type="project" value="UniProtKB-KW"/>
</dbReference>
<dbReference type="InterPro" id="IPR036390">
    <property type="entry name" value="WH_DNA-bd_sf"/>
</dbReference>
<dbReference type="OrthoDB" id="9810372at2"/>
<gene>
    <name evidence="2" type="ORF">SAMN02745130_02327</name>
</gene>
<dbReference type="Pfam" id="PF00480">
    <property type="entry name" value="ROK"/>
    <property type="match status" value="1"/>
</dbReference>
<comment type="similarity">
    <text evidence="1">Belongs to the ROK (NagC/XylR) family.</text>
</comment>
<dbReference type="PANTHER" id="PTHR18964">
    <property type="entry name" value="ROK (REPRESSOR, ORF, KINASE) FAMILY"/>
    <property type="match status" value="1"/>
</dbReference>
<keyword evidence="3" id="KW-1185">Reference proteome</keyword>
<dbReference type="InterPro" id="IPR000600">
    <property type="entry name" value="ROK"/>
</dbReference>
<dbReference type="InterPro" id="IPR036388">
    <property type="entry name" value="WH-like_DNA-bd_sf"/>
</dbReference>
<keyword evidence="2" id="KW-0808">Transferase</keyword>
<evidence type="ECO:0000313" key="2">
    <source>
        <dbReference type="EMBL" id="SKA82907.1"/>
    </source>
</evidence>
<evidence type="ECO:0000256" key="1">
    <source>
        <dbReference type="ARBA" id="ARBA00006479"/>
    </source>
</evidence>
<dbReference type="RefSeq" id="WP_078922801.1">
    <property type="nucleotide sequence ID" value="NZ_FUYB01000011.1"/>
</dbReference>
<dbReference type="SUPFAM" id="SSF53067">
    <property type="entry name" value="Actin-like ATPase domain"/>
    <property type="match status" value="1"/>
</dbReference>
<organism evidence="2 3">
    <name type="scientific">Thiothrix eikelboomii</name>
    <dbReference type="NCBI Taxonomy" id="92487"/>
    <lineage>
        <taxon>Bacteria</taxon>
        <taxon>Pseudomonadati</taxon>
        <taxon>Pseudomonadota</taxon>
        <taxon>Gammaproteobacteria</taxon>
        <taxon>Thiotrichales</taxon>
        <taxon>Thiotrichaceae</taxon>
        <taxon>Thiothrix</taxon>
    </lineage>
</organism>
<dbReference type="GO" id="GO:0006355">
    <property type="term" value="P:regulation of DNA-templated transcription"/>
    <property type="evidence" value="ECO:0007669"/>
    <property type="project" value="UniProtKB-ARBA"/>
</dbReference>
<dbReference type="STRING" id="92487.SAMN02745130_02327"/>